<evidence type="ECO:0000313" key="2">
    <source>
        <dbReference type="EMBL" id="KIH61327.1"/>
    </source>
</evidence>
<feature type="region of interest" description="Disordered" evidence="1">
    <location>
        <begin position="28"/>
        <end position="48"/>
    </location>
</feature>
<gene>
    <name evidence="2" type="ORF">ANCDUO_08405</name>
</gene>
<name>A0A0C2DFT7_9BILA</name>
<reference evidence="2 3" key="1">
    <citation type="submission" date="2013-12" db="EMBL/GenBank/DDBJ databases">
        <title>Draft genome of the parsitic nematode Ancylostoma duodenale.</title>
        <authorList>
            <person name="Mitreva M."/>
        </authorList>
    </citation>
    <scope>NUCLEOTIDE SEQUENCE [LARGE SCALE GENOMIC DNA]</scope>
    <source>
        <strain evidence="2 3">Zhejiang</strain>
    </source>
</reference>
<organism evidence="2 3">
    <name type="scientific">Ancylostoma duodenale</name>
    <dbReference type="NCBI Taxonomy" id="51022"/>
    <lineage>
        <taxon>Eukaryota</taxon>
        <taxon>Metazoa</taxon>
        <taxon>Ecdysozoa</taxon>
        <taxon>Nematoda</taxon>
        <taxon>Chromadorea</taxon>
        <taxon>Rhabditida</taxon>
        <taxon>Rhabditina</taxon>
        <taxon>Rhabditomorpha</taxon>
        <taxon>Strongyloidea</taxon>
        <taxon>Ancylostomatidae</taxon>
        <taxon>Ancylostomatinae</taxon>
        <taxon>Ancylostoma</taxon>
    </lineage>
</organism>
<evidence type="ECO:0000256" key="1">
    <source>
        <dbReference type="SAM" id="MobiDB-lite"/>
    </source>
</evidence>
<accession>A0A0C2DFT7</accession>
<dbReference type="Proteomes" id="UP000054047">
    <property type="component" value="Unassembled WGS sequence"/>
</dbReference>
<keyword evidence="3" id="KW-1185">Reference proteome</keyword>
<dbReference type="EMBL" id="KN730222">
    <property type="protein sequence ID" value="KIH61327.1"/>
    <property type="molecule type" value="Genomic_DNA"/>
</dbReference>
<proteinExistence type="predicted"/>
<sequence length="120" mass="13336">MVVKQDRTANSNLRVLGSHNVKERVLKERNESCDDKQRPSGAPGKIHEVSTQNTCAIELFSEDFEAKCPRFPVTSSWRNSFISQASVLTVRSSFMASENKVTNVKVSDVDVFDEALGTLS</sequence>
<evidence type="ECO:0000313" key="3">
    <source>
        <dbReference type="Proteomes" id="UP000054047"/>
    </source>
</evidence>
<protein>
    <submittedName>
        <fullName evidence="2">Uncharacterized protein</fullName>
    </submittedName>
</protein>
<feature type="compositionally biased region" description="Basic and acidic residues" evidence="1">
    <location>
        <begin position="28"/>
        <end position="38"/>
    </location>
</feature>
<dbReference type="AlphaFoldDB" id="A0A0C2DFT7"/>